<protein>
    <submittedName>
        <fullName evidence="2">Uncharacterized protein</fullName>
    </submittedName>
</protein>
<sequence>MYKLETVNVPSGRRTRTRRTDRVKFTAADRARGSAAGVVGPVSGPDAEERIRRKPLAVVNVHQRTGRAKSFTRRSLRKLYNDRILPFPRPCHDPRPSGPSGSPPGPREPVRPVVPPAPPPLQFVIGPKRRTGNDQGTRLALTASAHGRAVFHFCVRVFNA</sequence>
<feature type="region of interest" description="Disordered" evidence="1">
    <location>
        <begin position="82"/>
        <end position="118"/>
    </location>
</feature>
<evidence type="ECO:0000256" key="1">
    <source>
        <dbReference type="SAM" id="MobiDB-lite"/>
    </source>
</evidence>
<evidence type="ECO:0000313" key="2">
    <source>
        <dbReference type="EMBL" id="MBY74892.1"/>
    </source>
</evidence>
<name>A0A2S2QCG5_9HEMI</name>
<proteinExistence type="predicted"/>
<dbReference type="AlphaFoldDB" id="A0A2S2QCG5"/>
<dbReference type="EMBL" id="GGMS01005689">
    <property type="protein sequence ID" value="MBY74892.1"/>
    <property type="molecule type" value="Transcribed_RNA"/>
</dbReference>
<gene>
    <name evidence="2" type="ORF">g.52606</name>
</gene>
<organism evidence="2">
    <name type="scientific">Sipha flava</name>
    <name type="common">yellow sugarcane aphid</name>
    <dbReference type="NCBI Taxonomy" id="143950"/>
    <lineage>
        <taxon>Eukaryota</taxon>
        <taxon>Metazoa</taxon>
        <taxon>Ecdysozoa</taxon>
        <taxon>Arthropoda</taxon>
        <taxon>Hexapoda</taxon>
        <taxon>Insecta</taxon>
        <taxon>Pterygota</taxon>
        <taxon>Neoptera</taxon>
        <taxon>Paraneoptera</taxon>
        <taxon>Hemiptera</taxon>
        <taxon>Sternorrhyncha</taxon>
        <taxon>Aphidomorpha</taxon>
        <taxon>Aphidoidea</taxon>
        <taxon>Aphididae</taxon>
        <taxon>Sipha</taxon>
    </lineage>
</organism>
<accession>A0A2S2QCG5</accession>
<feature type="compositionally biased region" description="Pro residues" evidence="1">
    <location>
        <begin position="101"/>
        <end position="118"/>
    </location>
</feature>
<reference evidence="2" key="1">
    <citation type="submission" date="2018-04" db="EMBL/GenBank/DDBJ databases">
        <title>Transcriptome assembly of Sipha flava.</title>
        <authorList>
            <person name="Scully E.D."/>
            <person name="Geib S.M."/>
            <person name="Palmer N.A."/>
            <person name="Koch K."/>
            <person name="Bradshaw J."/>
            <person name="Heng-Moss T."/>
            <person name="Sarath G."/>
        </authorList>
    </citation>
    <scope>NUCLEOTIDE SEQUENCE</scope>
</reference>
<feature type="region of interest" description="Disordered" evidence="1">
    <location>
        <begin position="1"/>
        <end position="20"/>
    </location>
</feature>